<evidence type="ECO:0000313" key="1">
    <source>
        <dbReference type="EMBL" id="OWZ11736.1"/>
    </source>
</evidence>
<comment type="caution">
    <text evidence="1">The sequence shown here is derived from an EMBL/GenBank/DDBJ whole genome shotgun (WGS) entry which is preliminary data.</text>
</comment>
<reference evidence="2" key="1">
    <citation type="submission" date="2017-03" db="EMBL/GenBank/DDBJ databases">
        <title>Phytopthora megakarya and P. palmivora, two closely related causual agents of cacao black pod achieved similar genome size and gene model numbers by different mechanisms.</title>
        <authorList>
            <person name="Ali S."/>
            <person name="Shao J."/>
            <person name="Larry D.J."/>
            <person name="Kronmiller B."/>
            <person name="Shen D."/>
            <person name="Strem M.D."/>
            <person name="Melnick R.L."/>
            <person name="Guiltinan M.J."/>
            <person name="Tyler B.M."/>
            <person name="Meinhardt L.W."/>
            <person name="Bailey B.A."/>
        </authorList>
    </citation>
    <scope>NUCLEOTIDE SEQUENCE [LARGE SCALE GENOMIC DNA]</scope>
    <source>
        <strain evidence="2">zdho120</strain>
    </source>
</reference>
<sequence>MIQRDPDEERARAWINKVKSASMRDQASDGEKCLTFADLLVGSAKNWCCQLSRSTRNKWGDLLRSFQTQYCGLGVSVARQYYQARYRSDESSLDYLYRLNIAGLRARLKIKDGSTRDRREHVDHFIYTLEDPDLADRLTLL</sequence>
<organism evidence="1 2">
    <name type="scientific">Phytophthora megakarya</name>
    <dbReference type="NCBI Taxonomy" id="4795"/>
    <lineage>
        <taxon>Eukaryota</taxon>
        <taxon>Sar</taxon>
        <taxon>Stramenopiles</taxon>
        <taxon>Oomycota</taxon>
        <taxon>Peronosporomycetes</taxon>
        <taxon>Peronosporales</taxon>
        <taxon>Peronosporaceae</taxon>
        <taxon>Phytophthora</taxon>
    </lineage>
</organism>
<protein>
    <recommendedName>
        <fullName evidence="3">Retrotransposon gag domain-containing protein</fullName>
    </recommendedName>
</protein>
<evidence type="ECO:0000313" key="2">
    <source>
        <dbReference type="Proteomes" id="UP000198211"/>
    </source>
</evidence>
<name>A0A225W227_9STRA</name>
<evidence type="ECO:0008006" key="3">
    <source>
        <dbReference type="Google" id="ProtNLM"/>
    </source>
</evidence>
<proteinExistence type="predicted"/>
<gene>
    <name evidence="1" type="ORF">PHMEG_00015204</name>
</gene>
<dbReference type="Proteomes" id="UP000198211">
    <property type="component" value="Unassembled WGS sequence"/>
</dbReference>
<accession>A0A225W227</accession>
<dbReference type="EMBL" id="NBNE01002040">
    <property type="protein sequence ID" value="OWZ11736.1"/>
    <property type="molecule type" value="Genomic_DNA"/>
</dbReference>
<keyword evidence="2" id="KW-1185">Reference proteome</keyword>
<dbReference type="AlphaFoldDB" id="A0A225W227"/>
<dbReference type="OrthoDB" id="164577at2759"/>